<protein>
    <submittedName>
        <fullName evidence="3">Isoquinoline 1-oxidoreductase beta subunit</fullName>
        <ecNumber evidence="3">1.3.99.16</ecNumber>
    </submittedName>
</protein>
<dbReference type="Pfam" id="PF20256">
    <property type="entry name" value="MoCoBD_2"/>
    <property type="match status" value="2"/>
</dbReference>
<accession>A0A841HMH8</accession>
<feature type="region of interest" description="Disordered" evidence="1">
    <location>
        <begin position="1"/>
        <end position="20"/>
    </location>
</feature>
<evidence type="ECO:0000256" key="1">
    <source>
        <dbReference type="SAM" id="MobiDB-lite"/>
    </source>
</evidence>
<dbReference type="PANTHER" id="PTHR47495">
    <property type="entry name" value="ALDEHYDE DEHYDROGENASE"/>
    <property type="match status" value="1"/>
</dbReference>
<dbReference type="SUPFAM" id="SSF56003">
    <property type="entry name" value="Molybdenum cofactor-binding domain"/>
    <property type="match status" value="2"/>
</dbReference>
<dbReference type="GO" id="GO:0047121">
    <property type="term" value="F:isoquinoline 1-oxidoreductase activity"/>
    <property type="evidence" value="ECO:0007669"/>
    <property type="project" value="UniProtKB-EC"/>
</dbReference>
<dbReference type="AlphaFoldDB" id="A0A841HMH8"/>
<dbReference type="Gene3D" id="3.30.365.10">
    <property type="entry name" value="Aldehyde oxidase/xanthine dehydrogenase, molybdopterin binding domain"/>
    <property type="match status" value="4"/>
</dbReference>
<comment type="caution">
    <text evidence="3">The sequence shown here is derived from an EMBL/GenBank/DDBJ whole genome shotgun (WGS) entry which is preliminary data.</text>
</comment>
<evidence type="ECO:0000259" key="2">
    <source>
        <dbReference type="SMART" id="SM01008"/>
    </source>
</evidence>
<evidence type="ECO:0000313" key="3">
    <source>
        <dbReference type="EMBL" id="MBB6094461.1"/>
    </source>
</evidence>
<evidence type="ECO:0000313" key="4">
    <source>
        <dbReference type="Proteomes" id="UP000588068"/>
    </source>
</evidence>
<dbReference type="PROSITE" id="PS51318">
    <property type="entry name" value="TAT"/>
    <property type="match status" value="1"/>
</dbReference>
<dbReference type="InterPro" id="IPR052516">
    <property type="entry name" value="N-heterocyclic_Hydroxylase"/>
</dbReference>
<feature type="compositionally biased region" description="Basic and acidic residues" evidence="1">
    <location>
        <begin position="10"/>
        <end position="20"/>
    </location>
</feature>
<name>A0A841HMH8_9GAMM</name>
<dbReference type="PIRSF" id="PIRSF036389">
    <property type="entry name" value="IOR_B"/>
    <property type="match status" value="1"/>
</dbReference>
<reference evidence="3 4" key="1">
    <citation type="submission" date="2020-08" db="EMBL/GenBank/DDBJ databases">
        <title>Genomic Encyclopedia of Type Strains, Phase IV (KMG-IV): sequencing the most valuable type-strain genomes for metagenomic binning, comparative biology and taxonomic classification.</title>
        <authorList>
            <person name="Goeker M."/>
        </authorList>
    </citation>
    <scope>NUCLEOTIDE SEQUENCE [LARGE SCALE GENOMIC DNA]</scope>
    <source>
        <strain evidence="3 4">DSM 26723</strain>
    </source>
</reference>
<dbReference type="EC" id="1.3.99.16" evidence="3"/>
<keyword evidence="4" id="KW-1185">Reference proteome</keyword>
<dbReference type="Gene3D" id="3.90.1170.50">
    <property type="entry name" value="Aldehyde oxidase/xanthine dehydrogenase, a/b hammerhead"/>
    <property type="match status" value="1"/>
</dbReference>
<keyword evidence="3" id="KW-0560">Oxidoreductase</keyword>
<gene>
    <name evidence="3" type="ORF">HNQ60_003348</name>
</gene>
<dbReference type="EMBL" id="JACHHZ010000004">
    <property type="protein sequence ID" value="MBB6094461.1"/>
    <property type="molecule type" value="Genomic_DNA"/>
</dbReference>
<dbReference type="RefSeq" id="WP_184333883.1">
    <property type="nucleotide sequence ID" value="NZ_JACHHZ010000004.1"/>
</dbReference>
<dbReference type="InterPro" id="IPR046867">
    <property type="entry name" value="AldOxase/xan_DH_MoCoBD2"/>
</dbReference>
<sequence length="728" mass="77918">MLNPQIDPLGESRDQKGTDASRRNFLKSIAAASGGLVIAMYLPGCSKTENAAKNAGPAKIIEANAWLRIGTDGAITVLCDRSEMGQGVYTALPTLIAEELGVSPESIRIEFAPPGAAYVNSLLGAQVTGGSTSVRDAWEKLRMAGAEARTRLATVAASNWGVPASRCSVADGYVVFTSRRASFGELAEAAAALPKPETITPIAKDQYRFIGKPQKRLDTPSKVDGSAQFGIDVRLPEMLYAALAQAPELGATVESFDAEKAKTLPGVKHVVQTSAGVAVIADSWWQAKTARDAVAIKWKSGPNAKLSNAAIYAGLKTAAAGQGKEVRNEGDAQMGLRGAVKRVDAVYELPMLAHATLEPQNCTVEFKDGNCHVYAPTQVQQLAQAVAAQTAGLPPEKVLVHTTFLGGGFGRRLDVDFIPPAVECAKAAGKPVKLLWTREDDTTHDKYRPPARNSCSAALDSQGNLTTFKLQLVAPSITSRWAPAVVKDIVDPFAIEAAHNYPYAAANVRVDYVQHEIGIDVGYWRSVSHALNCFTVESFMDEVAVAAGKDPYQFRHDLLEKQPRWQAVLDATAKKAQWGRVAEGRHQGIALMSGYDTYLAMVAEVSMAGNKLQVHKIVCAIDCGQMVNPDIVRAQAEGSIIFGLTAALYDDINIAGGKVAEQNFNDYRLMRINEVPAVEVYLLESNEKPGGMGEPVVALVAPAICNAIYAANKKRLRTLPVVKQGIVV</sequence>
<organism evidence="3 4">
    <name type="scientific">Povalibacter uvarum</name>
    <dbReference type="NCBI Taxonomy" id="732238"/>
    <lineage>
        <taxon>Bacteria</taxon>
        <taxon>Pseudomonadati</taxon>
        <taxon>Pseudomonadota</taxon>
        <taxon>Gammaproteobacteria</taxon>
        <taxon>Steroidobacterales</taxon>
        <taxon>Steroidobacteraceae</taxon>
        <taxon>Povalibacter</taxon>
    </lineage>
</organism>
<dbReference type="PANTHER" id="PTHR47495:SF2">
    <property type="entry name" value="ALDEHYDE DEHYDROGENASE"/>
    <property type="match status" value="1"/>
</dbReference>
<dbReference type="InterPro" id="IPR008274">
    <property type="entry name" value="AldOxase/xan_DH_MoCoBD1"/>
</dbReference>
<dbReference type="InterPro" id="IPR012368">
    <property type="entry name" value="OxRdtase_Mopterin-bd_su_IorB"/>
</dbReference>
<dbReference type="Pfam" id="PF02738">
    <property type="entry name" value="MoCoBD_1"/>
    <property type="match status" value="1"/>
</dbReference>
<dbReference type="SMART" id="SM01008">
    <property type="entry name" value="Ald_Xan_dh_C"/>
    <property type="match status" value="1"/>
</dbReference>
<proteinExistence type="predicted"/>
<feature type="domain" description="Aldehyde oxidase/xanthine dehydrogenase a/b hammerhead" evidence="2">
    <location>
        <begin position="224"/>
        <end position="302"/>
    </location>
</feature>
<dbReference type="Proteomes" id="UP000588068">
    <property type="component" value="Unassembled WGS sequence"/>
</dbReference>
<dbReference type="InterPro" id="IPR006311">
    <property type="entry name" value="TAT_signal"/>
</dbReference>
<dbReference type="InterPro" id="IPR000674">
    <property type="entry name" value="Ald_Oxase/Xan_DH_a/b"/>
</dbReference>
<dbReference type="InterPro" id="IPR037165">
    <property type="entry name" value="AldOxase/xan_DH_Mopterin-bd_sf"/>
</dbReference>